<proteinExistence type="predicted"/>
<accession>A0A949JE06</accession>
<organism evidence="1 2">
    <name type="scientific">Streptomyces tardus</name>
    <dbReference type="NCBI Taxonomy" id="2780544"/>
    <lineage>
        <taxon>Bacteria</taxon>
        <taxon>Bacillati</taxon>
        <taxon>Actinomycetota</taxon>
        <taxon>Actinomycetes</taxon>
        <taxon>Kitasatosporales</taxon>
        <taxon>Streptomycetaceae</taxon>
        <taxon>Streptomyces</taxon>
    </lineage>
</organism>
<dbReference type="Proteomes" id="UP000694501">
    <property type="component" value="Unassembled WGS sequence"/>
</dbReference>
<protein>
    <submittedName>
        <fullName evidence="1">Uncharacterized protein</fullName>
    </submittedName>
</protein>
<sequence length="167" mass="18492">MKEEHARSVDSVLAAIASLGSLSVNPTSAPNIERWYAEDGFEMTEWLRSFLDSYEGLTIRYPFMNRVCSLSTTVKACLEAPHATPRSMRVYSKRIGIPVLPVGAAFETEDALLLARNGDFLFASDAGIQWFAHGFENSARALVTGDWDRKFYPIKSASGETLAHLLT</sequence>
<evidence type="ECO:0000313" key="1">
    <source>
        <dbReference type="EMBL" id="MBU7596729.1"/>
    </source>
</evidence>
<keyword evidence="2" id="KW-1185">Reference proteome</keyword>
<dbReference type="AlphaFoldDB" id="A0A949JE06"/>
<dbReference type="RefSeq" id="WP_211041780.1">
    <property type="nucleotide sequence ID" value="NZ_JAELVF020000001.1"/>
</dbReference>
<comment type="caution">
    <text evidence="1">The sequence shown here is derived from an EMBL/GenBank/DDBJ whole genome shotgun (WGS) entry which is preliminary data.</text>
</comment>
<gene>
    <name evidence="1" type="ORF">JGS22_003510</name>
</gene>
<reference evidence="1" key="1">
    <citation type="submission" date="2021-06" db="EMBL/GenBank/DDBJ databases">
        <title>Sequencing of actinobacteria type strains.</title>
        <authorList>
            <person name="Nguyen G.-S."/>
            <person name="Wentzel A."/>
        </authorList>
    </citation>
    <scope>NUCLEOTIDE SEQUENCE</scope>
    <source>
        <strain evidence="1">P38-E01</strain>
    </source>
</reference>
<dbReference type="EMBL" id="JAELVF020000001">
    <property type="protein sequence ID" value="MBU7596729.1"/>
    <property type="molecule type" value="Genomic_DNA"/>
</dbReference>
<evidence type="ECO:0000313" key="2">
    <source>
        <dbReference type="Proteomes" id="UP000694501"/>
    </source>
</evidence>
<name>A0A949JE06_9ACTN</name>